<name>A0A851HNG5_9GAMM</name>
<keyword evidence="5" id="KW-1185">Reference proteome</keyword>
<dbReference type="Pfam" id="PF13439">
    <property type="entry name" value="Glyco_transf_4"/>
    <property type="match status" value="1"/>
</dbReference>
<proteinExistence type="predicted"/>
<keyword evidence="1" id="KW-0472">Membrane</keyword>
<feature type="domain" description="Glycosyl transferase family 1" evidence="2">
    <location>
        <begin position="184"/>
        <end position="351"/>
    </location>
</feature>
<dbReference type="InterPro" id="IPR028098">
    <property type="entry name" value="Glyco_trans_4-like_N"/>
</dbReference>
<feature type="domain" description="Glycosyltransferase subfamily 4-like N-terminal" evidence="3">
    <location>
        <begin position="19"/>
        <end position="174"/>
    </location>
</feature>
<dbReference type="Proteomes" id="UP000536442">
    <property type="component" value="Unassembled WGS sequence"/>
</dbReference>
<reference evidence="4 5" key="1">
    <citation type="submission" date="2020-03" db="EMBL/GenBank/DDBJ databases">
        <title>Metagenomic, metatranscriptomic, and metabolomic analyses revealed the key microbes and metabolic features during the fermentation of ganjang, Korean traditional soy sauce.</title>
        <authorList>
            <person name="Chun B.H."/>
            <person name="Jeon C.O."/>
        </authorList>
    </citation>
    <scope>NUCLEOTIDE SEQUENCE [LARGE SCALE GENOMIC DNA]</scope>
    <source>
        <strain evidence="4 5">KG14</strain>
    </source>
</reference>
<comment type="caution">
    <text evidence="4">The sequence shown here is derived from an EMBL/GenBank/DDBJ whole genome shotgun (WGS) entry which is preliminary data.</text>
</comment>
<dbReference type="InterPro" id="IPR001296">
    <property type="entry name" value="Glyco_trans_1"/>
</dbReference>
<keyword evidence="1" id="KW-1133">Transmembrane helix</keyword>
<keyword evidence="1" id="KW-0812">Transmembrane</keyword>
<accession>A0A851HNG5</accession>
<dbReference type="GO" id="GO:0016757">
    <property type="term" value="F:glycosyltransferase activity"/>
    <property type="evidence" value="ECO:0007669"/>
    <property type="project" value="InterPro"/>
</dbReference>
<evidence type="ECO:0000313" key="4">
    <source>
        <dbReference type="EMBL" id="NWN90417.1"/>
    </source>
</evidence>
<dbReference type="EMBL" id="JABEVQ010000002">
    <property type="protein sequence ID" value="NWN90417.1"/>
    <property type="molecule type" value="Genomic_DNA"/>
</dbReference>
<sequence length="375" mass="41905">MDAEQRVIRILHLTFNMGFGGTEQVIRQLVTNLPAEGFNSLVMCIDGHVGEIGKQISEEGVPVHALSRGQGFDWELAKKIRQEIRNHEIDIVHCHQYTPWVYGWLAHIGTSAKVIFTEHGRFYPDRYRYKAMLINPVLVLFTPAIIAISTATKSALARYEFIPSRRIEVIYNGIEGITESRSDTESVRVKHGLPDTSLVFGTVSRLDPVKNQSMMIRAFQQCVSEHPECFLLIVGDGPERDALEQLVSELALENSVIFTGFISKPDAYLAAMDVFLLSSFTEGTSMTLLETMSLGIPAVATAVGGNPEVIDKDKTGVLVPNDDEKAFAKEMIRMVDDLSLRTEMGANARQRFNECYSASAMAENYLTLYYRISRA</sequence>
<evidence type="ECO:0000313" key="5">
    <source>
        <dbReference type="Proteomes" id="UP000536442"/>
    </source>
</evidence>
<evidence type="ECO:0000256" key="1">
    <source>
        <dbReference type="SAM" id="Phobius"/>
    </source>
</evidence>
<dbReference type="PANTHER" id="PTHR45947">
    <property type="entry name" value="SULFOQUINOVOSYL TRANSFERASE SQD2"/>
    <property type="match status" value="1"/>
</dbReference>
<dbReference type="AlphaFoldDB" id="A0A851HNG5"/>
<protein>
    <submittedName>
        <fullName evidence="4">Glycosyltransferase</fullName>
    </submittedName>
</protein>
<dbReference type="PANTHER" id="PTHR45947:SF3">
    <property type="entry name" value="SULFOQUINOVOSYL TRANSFERASE SQD2"/>
    <property type="match status" value="1"/>
</dbReference>
<keyword evidence="4" id="KW-0808">Transferase</keyword>
<feature type="transmembrane region" description="Helical" evidence="1">
    <location>
        <begin position="131"/>
        <end position="151"/>
    </location>
</feature>
<organism evidence="4 5">
    <name type="scientific">Marinobacter adhaerens</name>
    <dbReference type="NCBI Taxonomy" id="1033846"/>
    <lineage>
        <taxon>Bacteria</taxon>
        <taxon>Pseudomonadati</taxon>
        <taxon>Pseudomonadota</taxon>
        <taxon>Gammaproteobacteria</taxon>
        <taxon>Pseudomonadales</taxon>
        <taxon>Marinobacteraceae</taxon>
        <taxon>Marinobacter</taxon>
    </lineage>
</organism>
<evidence type="ECO:0000259" key="2">
    <source>
        <dbReference type="Pfam" id="PF00534"/>
    </source>
</evidence>
<dbReference type="Gene3D" id="3.40.50.2000">
    <property type="entry name" value="Glycogen Phosphorylase B"/>
    <property type="match status" value="2"/>
</dbReference>
<evidence type="ECO:0000259" key="3">
    <source>
        <dbReference type="Pfam" id="PF13439"/>
    </source>
</evidence>
<dbReference type="InterPro" id="IPR050194">
    <property type="entry name" value="Glycosyltransferase_grp1"/>
</dbReference>
<dbReference type="Pfam" id="PF00534">
    <property type="entry name" value="Glycos_transf_1"/>
    <property type="match status" value="1"/>
</dbReference>
<gene>
    <name evidence="4" type="ORF">HLV39_02745</name>
</gene>
<dbReference type="SUPFAM" id="SSF53756">
    <property type="entry name" value="UDP-Glycosyltransferase/glycogen phosphorylase"/>
    <property type="match status" value="1"/>
</dbReference>